<dbReference type="Proteomes" id="UP000007517">
    <property type="component" value="Chromosome"/>
</dbReference>
<gene>
    <name evidence="2" type="ordered locus">BLASA_3437</name>
</gene>
<evidence type="ECO:0000313" key="3">
    <source>
        <dbReference type="Proteomes" id="UP000007517"/>
    </source>
</evidence>
<proteinExistence type="predicted"/>
<accession>H6RT00</accession>
<feature type="region of interest" description="Disordered" evidence="1">
    <location>
        <begin position="1"/>
        <end position="79"/>
    </location>
</feature>
<name>H6RT00_BLASD</name>
<dbReference type="KEGG" id="bsd:BLASA_3437"/>
<dbReference type="HOGENOM" id="CLU_2599028_0_0_11"/>
<reference evidence="3" key="2">
    <citation type="submission" date="2012-02" db="EMBL/GenBank/DDBJ databases">
        <title>Complete genome sequence of Blastococcus saxobsidens strain DD2.</title>
        <authorList>
            <person name="Genoscope."/>
        </authorList>
    </citation>
    <scope>NUCLEOTIDE SEQUENCE [LARGE SCALE GENOMIC DNA]</scope>
    <source>
        <strain evidence="3">DD2</strain>
    </source>
</reference>
<dbReference type="EMBL" id="FO117623">
    <property type="protein sequence ID" value="CCG04303.1"/>
    <property type="molecule type" value="Genomic_DNA"/>
</dbReference>
<organism evidence="2 3">
    <name type="scientific">Blastococcus saxobsidens (strain DD2)</name>
    <dbReference type="NCBI Taxonomy" id="1146883"/>
    <lineage>
        <taxon>Bacteria</taxon>
        <taxon>Bacillati</taxon>
        <taxon>Actinomycetota</taxon>
        <taxon>Actinomycetes</taxon>
        <taxon>Geodermatophilales</taxon>
        <taxon>Geodermatophilaceae</taxon>
        <taxon>Blastococcus</taxon>
    </lineage>
</organism>
<evidence type="ECO:0000313" key="2">
    <source>
        <dbReference type="EMBL" id="CCG04303.1"/>
    </source>
</evidence>
<reference evidence="2 3" key="1">
    <citation type="journal article" date="2012" name="J. Bacteriol.">
        <title>Genome Sequence of Blastococcus saxobsidens DD2, a Stone-Inhabiting Bacterium.</title>
        <authorList>
            <person name="Chouaia B."/>
            <person name="Crotti E."/>
            <person name="Brusetti L."/>
            <person name="Daffonchio D."/>
            <person name="Essoussi I."/>
            <person name="Nouioui I."/>
            <person name="Sbissi I."/>
            <person name="Ghodhbane-Gtari F."/>
            <person name="Gtari M."/>
            <person name="Vacherie B."/>
            <person name="Barbe V."/>
            <person name="Medigue C."/>
            <person name="Gury J."/>
            <person name="Pujic P."/>
            <person name="Normand P."/>
        </authorList>
    </citation>
    <scope>NUCLEOTIDE SEQUENCE [LARGE SCALE GENOMIC DNA]</scope>
    <source>
        <strain evidence="2 3">DD2</strain>
    </source>
</reference>
<keyword evidence="3" id="KW-1185">Reference proteome</keyword>
<dbReference type="AlphaFoldDB" id="H6RT00"/>
<protein>
    <submittedName>
        <fullName evidence="2">Uncharacterized protein</fullName>
    </submittedName>
</protein>
<sequence>MGTVRLTRPDEWRSGRPRGRGVASPPLRIASTTAVGASRGPPPVSGSWSGPPVHARLSDRGIPRTGPGFPEGFYGLGFQ</sequence>
<dbReference type="STRING" id="1146883.BLASA_3437"/>
<evidence type="ECO:0000256" key="1">
    <source>
        <dbReference type="SAM" id="MobiDB-lite"/>
    </source>
</evidence>